<dbReference type="Proteomes" id="UP000184020">
    <property type="component" value="Unassembled WGS sequence"/>
</dbReference>
<accession>A0A1M5JLF1</accession>
<dbReference type="Gene3D" id="3.40.50.720">
    <property type="entry name" value="NAD(P)-binding Rossmann-like Domain"/>
    <property type="match status" value="1"/>
</dbReference>
<dbReference type="GO" id="GO:0070403">
    <property type="term" value="F:NAD+ binding"/>
    <property type="evidence" value="ECO:0007669"/>
    <property type="project" value="InterPro"/>
</dbReference>
<name>A0A1M5JLF1_9FLAO</name>
<comment type="cofactor">
    <cofactor evidence="1">
        <name>NAD(+)</name>
        <dbReference type="ChEBI" id="CHEBI:57540"/>
    </cofactor>
</comment>
<dbReference type="EMBL" id="FQWF01000005">
    <property type="protein sequence ID" value="SHG41099.1"/>
    <property type="molecule type" value="Genomic_DNA"/>
</dbReference>
<dbReference type="GO" id="GO:0033320">
    <property type="term" value="P:UDP-D-xylose biosynthetic process"/>
    <property type="evidence" value="ECO:0007669"/>
    <property type="project" value="UniProtKB-UniPathway"/>
</dbReference>
<dbReference type="InterPro" id="IPR044516">
    <property type="entry name" value="UXS-like"/>
</dbReference>
<dbReference type="AlphaFoldDB" id="A0A1M5JLF1"/>
<dbReference type="SUPFAM" id="SSF51735">
    <property type="entry name" value="NAD(P)-binding Rossmann-fold domains"/>
    <property type="match status" value="1"/>
</dbReference>
<dbReference type="UniPathway" id="UPA00796">
    <property type="reaction ID" value="UER00771"/>
</dbReference>
<feature type="domain" description="NAD-dependent epimerase/dehydratase" evidence="5">
    <location>
        <begin position="4"/>
        <end position="59"/>
    </location>
</feature>
<reference evidence="7" key="1">
    <citation type="submission" date="2016-11" db="EMBL/GenBank/DDBJ databases">
        <authorList>
            <person name="Varghese N."/>
            <person name="Submissions S."/>
        </authorList>
    </citation>
    <scope>NUCLEOTIDE SEQUENCE [LARGE SCALE GENOMIC DNA]</scope>
    <source>
        <strain evidence="7">DSM 17659</strain>
    </source>
</reference>
<proteinExistence type="predicted"/>
<evidence type="ECO:0000256" key="1">
    <source>
        <dbReference type="ARBA" id="ARBA00001911"/>
    </source>
</evidence>
<keyword evidence="3" id="KW-0520">NAD</keyword>
<gene>
    <name evidence="6" type="ORF">SAMN05444372_105240</name>
</gene>
<keyword evidence="7" id="KW-1185">Reference proteome</keyword>
<dbReference type="PANTHER" id="PTHR43078:SF6">
    <property type="entry name" value="UDP-GLUCURONIC ACID DECARBOXYLASE 1"/>
    <property type="match status" value="1"/>
</dbReference>
<dbReference type="InterPro" id="IPR036291">
    <property type="entry name" value="NAD(P)-bd_dom_sf"/>
</dbReference>
<dbReference type="STRING" id="229205.SAMN05444372_105240"/>
<evidence type="ECO:0000313" key="7">
    <source>
        <dbReference type="Proteomes" id="UP000184020"/>
    </source>
</evidence>
<evidence type="ECO:0000313" key="6">
    <source>
        <dbReference type="EMBL" id="SHG41099.1"/>
    </source>
</evidence>
<evidence type="ECO:0000256" key="4">
    <source>
        <dbReference type="ARBA" id="ARBA00023239"/>
    </source>
</evidence>
<dbReference type="RefSeq" id="WP_073018743.1">
    <property type="nucleotide sequence ID" value="NZ_FQWF01000005.1"/>
</dbReference>
<sequence length="79" mass="9243">MKKILITRGAGFVGSHLFKTLLKEGNKVIYLANYFTRAKTNIELIFHTYYEMVHFDITQLYHDEVDETYKPTCSTSPIH</sequence>
<dbReference type="GO" id="GO:0048040">
    <property type="term" value="F:UDP-glucuronate decarboxylase activity"/>
    <property type="evidence" value="ECO:0007669"/>
    <property type="project" value="TreeGrafter"/>
</dbReference>
<dbReference type="InterPro" id="IPR001509">
    <property type="entry name" value="Epimerase_deHydtase"/>
</dbReference>
<evidence type="ECO:0000259" key="5">
    <source>
        <dbReference type="Pfam" id="PF01370"/>
    </source>
</evidence>
<organism evidence="6 7">
    <name type="scientific">Flavobacterium micromati</name>
    <dbReference type="NCBI Taxonomy" id="229205"/>
    <lineage>
        <taxon>Bacteria</taxon>
        <taxon>Pseudomonadati</taxon>
        <taxon>Bacteroidota</taxon>
        <taxon>Flavobacteriia</taxon>
        <taxon>Flavobacteriales</taxon>
        <taxon>Flavobacteriaceae</taxon>
        <taxon>Flavobacterium</taxon>
    </lineage>
</organism>
<protein>
    <submittedName>
        <fullName evidence="6">NAD dependent epimerase/dehydratase family protein</fullName>
    </submittedName>
</protein>
<keyword evidence="2" id="KW-0210">Decarboxylase</keyword>
<dbReference type="GO" id="GO:0005737">
    <property type="term" value="C:cytoplasm"/>
    <property type="evidence" value="ECO:0007669"/>
    <property type="project" value="TreeGrafter"/>
</dbReference>
<evidence type="ECO:0000256" key="2">
    <source>
        <dbReference type="ARBA" id="ARBA00022793"/>
    </source>
</evidence>
<evidence type="ECO:0000256" key="3">
    <source>
        <dbReference type="ARBA" id="ARBA00023027"/>
    </source>
</evidence>
<dbReference type="PANTHER" id="PTHR43078">
    <property type="entry name" value="UDP-GLUCURONIC ACID DECARBOXYLASE-RELATED"/>
    <property type="match status" value="1"/>
</dbReference>
<dbReference type="GO" id="GO:0042732">
    <property type="term" value="P:D-xylose metabolic process"/>
    <property type="evidence" value="ECO:0007669"/>
    <property type="project" value="InterPro"/>
</dbReference>
<dbReference type="Pfam" id="PF01370">
    <property type="entry name" value="Epimerase"/>
    <property type="match status" value="1"/>
</dbReference>
<keyword evidence="4" id="KW-0456">Lyase</keyword>